<reference evidence="1" key="2">
    <citation type="submission" date="2022-06" db="UniProtKB">
        <authorList>
            <consortium name="EnsemblMetazoa"/>
        </authorList>
    </citation>
    <scope>IDENTIFICATION</scope>
    <source>
        <strain evidence="1">PS312</strain>
    </source>
</reference>
<keyword evidence="2" id="KW-1185">Reference proteome</keyword>
<accession>A0A2A6CKJ1</accession>
<dbReference type="EnsemblMetazoa" id="PPA34265.1">
    <property type="protein sequence ID" value="PPA34265.1"/>
    <property type="gene ID" value="WBGene00272634"/>
</dbReference>
<sequence length="252" mass="28633">MPRTTGANIVQEQINQWTTAIQNKFFSFDDDLLDVVDPVRGDSLTQDCKEDMRERELVAARLRKFNYPEFAEQVWMPNTAKHNPVCAVHRMNDTVDPVDAGFYVTITIMGVIFALCILSGVCDFYFSENLQDKPASKSFPWRLFMSFSLYANVASIFDTSGAKKDGQIAPIHCIRIFSMCWMSLGHMTASITAVISNSLDVFVLTQDATTEFILNAYFSVDSFFFVGGLLLTFLWFKSFYRNPKQTNSLGEF</sequence>
<dbReference type="PANTHER" id="PTHR11161:SF55">
    <property type="entry name" value="NOSE RESISTANT-TO-FLUOXETINE PROTEIN N-TERMINAL DOMAIN-CONTAINING PROTEIN"/>
    <property type="match status" value="1"/>
</dbReference>
<evidence type="ECO:0000313" key="2">
    <source>
        <dbReference type="Proteomes" id="UP000005239"/>
    </source>
</evidence>
<protein>
    <submittedName>
        <fullName evidence="1">Uncharacterized protein</fullName>
    </submittedName>
</protein>
<dbReference type="Proteomes" id="UP000005239">
    <property type="component" value="Unassembled WGS sequence"/>
</dbReference>
<proteinExistence type="predicted"/>
<reference evidence="2" key="1">
    <citation type="journal article" date="2008" name="Nat. Genet.">
        <title>The Pristionchus pacificus genome provides a unique perspective on nematode lifestyle and parasitism.</title>
        <authorList>
            <person name="Dieterich C."/>
            <person name="Clifton S.W."/>
            <person name="Schuster L.N."/>
            <person name="Chinwalla A."/>
            <person name="Delehaunty K."/>
            <person name="Dinkelacker I."/>
            <person name="Fulton L."/>
            <person name="Fulton R."/>
            <person name="Godfrey J."/>
            <person name="Minx P."/>
            <person name="Mitreva M."/>
            <person name="Roeseler W."/>
            <person name="Tian H."/>
            <person name="Witte H."/>
            <person name="Yang S.P."/>
            <person name="Wilson R.K."/>
            <person name="Sommer R.J."/>
        </authorList>
    </citation>
    <scope>NUCLEOTIDE SEQUENCE [LARGE SCALE GENOMIC DNA]</scope>
    <source>
        <strain evidence="2">PS312</strain>
    </source>
</reference>
<accession>A0A8R1UQ49</accession>
<dbReference type="InterPro" id="IPR052728">
    <property type="entry name" value="O2_lipid_transport_reg"/>
</dbReference>
<dbReference type="AlphaFoldDB" id="A0A2A6CKJ1"/>
<dbReference type="PANTHER" id="PTHR11161">
    <property type="entry name" value="O-ACYLTRANSFERASE"/>
    <property type="match status" value="1"/>
</dbReference>
<organism evidence="1 2">
    <name type="scientific">Pristionchus pacificus</name>
    <name type="common">Parasitic nematode worm</name>
    <dbReference type="NCBI Taxonomy" id="54126"/>
    <lineage>
        <taxon>Eukaryota</taxon>
        <taxon>Metazoa</taxon>
        <taxon>Ecdysozoa</taxon>
        <taxon>Nematoda</taxon>
        <taxon>Chromadorea</taxon>
        <taxon>Rhabditida</taxon>
        <taxon>Rhabditina</taxon>
        <taxon>Diplogasteromorpha</taxon>
        <taxon>Diplogasteroidea</taxon>
        <taxon>Neodiplogasteridae</taxon>
        <taxon>Pristionchus</taxon>
    </lineage>
</organism>
<name>A0A2A6CKJ1_PRIPA</name>
<gene>
    <name evidence="1" type="primary">WBGene00272634</name>
</gene>
<dbReference type="OrthoDB" id="207378at2759"/>
<evidence type="ECO:0000313" key="1">
    <source>
        <dbReference type="EnsemblMetazoa" id="PPA34265.1"/>
    </source>
</evidence>